<organism evidence="1 2">
    <name type="scientific">Candidatus Woesebacteria bacterium GW2011_GWB1_38_8</name>
    <dbReference type="NCBI Taxonomy" id="1618570"/>
    <lineage>
        <taxon>Bacteria</taxon>
        <taxon>Candidatus Woeseibacteriota</taxon>
    </lineage>
</organism>
<comment type="caution">
    <text evidence="1">The sequence shown here is derived from an EMBL/GenBank/DDBJ whole genome shotgun (WGS) entry which is preliminary data.</text>
</comment>
<protein>
    <recommendedName>
        <fullName evidence="3">DUF3800 domain-containing protein</fullName>
    </recommendedName>
</protein>
<evidence type="ECO:0008006" key="3">
    <source>
        <dbReference type="Google" id="ProtNLM"/>
    </source>
</evidence>
<gene>
    <name evidence="1" type="ORF">UT08_C0031G0002</name>
</gene>
<dbReference type="AlphaFoldDB" id="A0A0G0P3A8"/>
<proteinExistence type="predicted"/>
<dbReference type="Proteomes" id="UP000034081">
    <property type="component" value="Unassembled WGS sequence"/>
</dbReference>
<dbReference type="EMBL" id="LBVL01000031">
    <property type="protein sequence ID" value="KKQ83761.1"/>
    <property type="molecule type" value="Genomic_DNA"/>
</dbReference>
<sequence>MQYAIIDESGRFGDPENKFLVFAAVCVDSLIGLDKIIPKVKKKIPTKGFRKFEKSLAEIKFSITGDKTRKLTLELIREQNITQKVMKSGKK</sequence>
<accession>A0A0G0P3A8</accession>
<reference evidence="1 2" key="1">
    <citation type="journal article" date="2015" name="Nature">
        <title>rRNA introns, odd ribosomes, and small enigmatic genomes across a large radiation of phyla.</title>
        <authorList>
            <person name="Brown C.T."/>
            <person name="Hug L.A."/>
            <person name="Thomas B.C."/>
            <person name="Sharon I."/>
            <person name="Castelle C.J."/>
            <person name="Singh A."/>
            <person name="Wilkins M.J."/>
            <person name="Williams K.H."/>
            <person name="Banfield J.F."/>
        </authorList>
    </citation>
    <scope>NUCLEOTIDE SEQUENCE [LARGE SCALE GENOMIC DNA]</scope>
</reference>
<name>A0A0G0P3A8_9BACT</name>
<evidence type="ECO:0000313" key="2">
    <source>
        <dbReference type="Proteomes" id="UP000034081"/>
    </source>
</evidence>
<evidence type="ECO:0000313" key="1">
    <source>
        <dbReference type="EMBL" id="KKQ83761.1"/>
    </source>
</evidence>